<keyword evidence="3" id="KW-1185">Reference proteome</keyword>
<sequence>MTILGEAVFAGLKRNCVEIELARVEKVLRESDVSSTASRGVPAQLRVRRLHVTGTKRYSETPGEETELAEMETAPIKLDWTPNDGVNGVGSGANLRGKSSVLHMTMWALTGRSHLQADVVSWVNHVDAEFHVDSVPLFVEFDVEGGVPVGKVEQQLPSGGRTVLGTFAAEAEFESVMGSVMLERLRLDAISVFSKGVEIEHTWPSYAAALTVHADKLDPIIGNENTLKTRILQMFVGTSWASIDAQVATALNSLMFERDEHKAERQAAVSVTAVALERAEKRAMNAKGVLEEFDLDEPDVDTVLELASAASDRSREAHELSLQLMTAEAAASDVRAHLRIEELRQQAAVEDAVARRLFNGMAPTVCPRCSTKVDAERYAAEPATLECSLCLHELDLVEHLAHSEPDAGSLGAEDLPETETEVVVDPLEALRGAVADAERGVSGLREKRRLAETQLREAEQAAAVGRDKIDSARGRLKAELELARAQSALDTLREAVTDKPGVPALDEKLIVLRMASNLTKKWVKDDQELLLESVSHAIAVLARRFGSTNITSVKLKGNGNMDIVKGGANTTYSGLTNGEKLRIKLAAVIALIELGHGKGVGRHPGLLFVDSPAAEEIPESDLKTMLEAMAAVAEATDLQIVVATTYGGMLNAVLPKDNLLVATGTEFVW</sequence>
<dbReference type="AlphaFoldDB" id="A0A7X1NQS0"/>
<proteinExistence type="predicted"/>
<dbReference type="Gene3D" id="3.40.50.300">
    <property type="entry name" value="P-loop containing nucleotide triphosphate hydrolases"/>
    <property type="match status" value="1"/>
</dbReference>
<gene>
    <name evidence="2" type="ORF">FNH21_10700</name>
</gene>
<organism evidence="2 3">
    <name type="scientific">Arthrobacter bussei</name>
    <dbReference type="NCBI Taxonomy" id="2594179"/>
    <lineage>
        <taxon>Bacteria</taxon>
        <taxon>Bacillati</taxon>
        <taxon>Actinomycetota</taxon>
        <taxon>Actinomycetes</taxon>
        <taxon>Micrococcales</taxon>
        <taxon>Micrococcaceae</taxon>
        <taxon>Arthrobacter</taxon>
    </lineage>
</organism>
<evidence type="ECO:0000313" key="2">
    <source>
        <dbReference type="EMBL" id="MPY11179.1"/>
    </source>
</evidence>
<dbReference type="EMBL" id="VJXX01000003">
    <property type="protein sequence ID" value="MPY11179.1"/>
    <property type="molecule type" value="Genomic_DNA"/>
</dbReference>
<dbReference type="InterPro" id="IPR027417">
    <property type="entry name" value="P-loop_NTPase"/>
</dbReference>
<reference evidence="3" key="1">
    <citation type="submission" date="2019-07" db="EMBL/GenBank/DDBJ databases">
        <title>Arthrobacter KR32 sp. nov., isolated from mountain cheese made of cows milk.</title>
        <authorList>
            <person name="Flegler A."/>
        </authorList>
    </citation>
    <scope>NUCLEOTIDE SEQUENCE [LARGE SCALE GENOMIC DNA]</scope>
    <source>
        <strain evidence="3">KR32</strain>
    </source>
</reference>
<comment type="caution">
    <text evidence="2">The sequence shown here is derived from an EMBL/GenBank/DDBJ whole genome shotgun (WGS) entry which is preliminary data.</text>
</comment>
<keyword evidence="1" id="KW-0175">Coiled coil</keyword>
<dbReference type="SUPFAM" id="SSF52540">
    <property type="entry name" value="P-loop containing nucleoside triphosphate hydrolases"/>
    <property type="match status" value="1"/>
</dbReference>
<accession>A0A7X1NQS0</accession>
<dbReference type="RefSeq" id="WP_152815295.1">
    <property type="nucleotide sequence ID" value="NZ_VJXX01000003.1"/>
</dbReference>
<protein>
    <recommendedName>
        <fullName evidence="4">Large ATP-binding protein</fullName>
    </recommendedName>
</protein>
<dbReference type="OrthoDB" id="4773646at2"/>
<name>A0A7X1NQS0_9MICC</name>
<dbReference type="Proteomes" id="UP000326464">
    <property type="component" value="Unassembled WGS sequence"/>
</dbReference>
<evidence type="ECO:0000313" key="3">
    <source>
        <dbReference type="Proteomes" id="UP000326464"/>
    </source>
</evidence>
<feature type="coiled-coil region" evidence="1">
    <location>
        <begin position="427"/>
        <end position="495"/>
    </location>
</feature>
<evidence type="ECO:0008006" key="4">
    <source>
        <dbReference type="Google" id="ProtNLM"/>
    </source>
</evidence>
<evidence type="ECO:0000256" key="1">
    <source>
        <dbReference type="SAM" id="Coils"/>
    </source>
</evidence>